<dbReference type="AlphaFoldDB" id="A0A4Y2V818"/>
<sequence length="83" mass="9177">MCGLRLSALVGGTQIRRRLQKSRNSPPRQSLAPIQGNGLIDPEVCFCPAKWHKNDILFSGAPAPLLAYIRTPCSEKRKLIFSS</sequence>
<dbReference type="Proteomes" id="UP000499080">
    <property type="component" value="Unassembled WGS sequence"/>
</dbReference>
<keyword evidence="2" id="KW-1185">Reference proteome</keyword>
<gene>
    <name evidence="1" type="ORF">AVEN_104471_1</name>
</gene>
<comment type="caution">
    <text evidence="1">The sequence shown here is derived from an EMBL/GenBank/DDBJ whole genome shotgun (WGS) entry which is preliminary data.</text>
</comment>
<dbReference type="EMBL" id="BGPR01043249">
    <property type="protein sequence ID" value="GBO19830.1"/>
    <property type="molecule type" value="Genomic_DNA"/>
</dbReference>
<evidence type="ECO:0000313" key="1">
    <source>
        <dbReference type="EMBL" id="GBO19830.1"/>
    </source>
</evidence>
<accession>A0A4Y2V818</accession>
<name>A0A4Y2V818_ARAVE</name>
<evidence type="ECO:0000313" key="2">
    <source>
        <dbReference type="Proteomes" id="UP000499080"/>
    </source>
</evidence>
<organism evidence="1 2">
    <name type="scientific">Araneus ventricosus</name>
    <name type="common">Orbweaver spider</name>
    <name type="synonym">Epeira ventricosa</name>
    <dbReference type="NCBI Taxonomy" id="182803"/>
    <lineage>
        <taxon>Eukaryota</taxon>
        <taxon>Metazoa</taxon>
        <taxon>Ecdysozoa</taxon>
        <taxon>Arthropoda</taxon>
        <taxon>Chelicerata</taxon>
        <taxon>Arachnida</taxon>
        <taxon>Araneae</taxon>
        <taxon>Araneomorphae</taxon>
        <taxon>Entelegynae</taxon>
        <taxon>Araneoidea</taxon>
        <taxon>Araneidae</taxon>
        <taxon>Araneus</taxon>
    </lineage>
</organism>
<proteinExistence type="predicted"/>
<reference evidence="1 2" key="1">
    <citation type="journal article" date="2019" name="Sci. Rep.">
        <title>Orb-weaving spider Araneus ventricosus genome elucidates the spidroin gene catalogue.</title>
        <authorList>
            <person name="Kono N."/>
            <person name="Nakamura H."/>
            <person name="Ohtoshi R."/>
            <person name="Moran D.A.P."/>
            <person name="Shinohara A."/>
            <person name="Yoshida Y."/>
            <person name="Fujiwara M."/>
            <person name="Mori M."/>
            <person name="Tomita M."/>
            <person name="Arakawa K."/>
        </authorList>
    </citation>
    <scope>NUCLEOTIDE SEQUENCE [LARGE SCALE GENOMIC DNA]</scope>
</reference>
<protein>
    <submittedName>
        <fullName evidence="1">Uncharacterized protein</fullName>
    </submittedName>
</protein>